<evidence type="ECO:0000259" key="1">
    <source>
        <dbReference type="PROSITE" id="PS50983"/>
    </source>
</evidence>
<proteinExistence type="predicted"/>
<dbReference type="Pfam" id="PF01497">
    <property type="entry name" value="Peripla_BP_2"/>
    <property type="match status" value="1"/>
</dbReference>
<dbReference type="Gene3D" id="3.40.50.1980">
    <property type="entry name" value="Nitrogenase molybdenum iron protein domain"/>
    <property type="match status" value="2"/>
</dbReference>
<feature type="domain" description="Fe/B12 periplasmic-binding" evidence="1">
    <location>
        <begin position="2"/>
        <end position="306"/>
    </location>
</feature>
<accession>A0A2P6TF93</accession>
<dbReference type="OrthoDB" id="274765at2759"/>
<evidence type="ECO:0000313" key="3">
    <source>
        <dbReference type="Proteomes" id="UP000239899"/>
    </source>
</evidence>
<keyword evidence="3" id="KW-1185">Reference proteome</keyword>
<protein>
    <submittedName>
        <fullName evidence="2">Iron complex transport systemsubstrate-binding</fullName>
    </submittedName>
</protein>
<reference evidence="2 3" key="1">
    <citation type="journal article" date="2018" name="Plant J.">
        <title>Genome sequences of Chlorella sorokiniana UTEX 1602 and Micractinium conductrix SAG 241.80: implications to maltose excretion by a green alga.</title>
        <authorList>
            <person name="Arriola M.B."/>
            <person name="Velmurugan N."/>
            <person name="Zhang Y."/>
            <person name="Plunkett M.H."/>
            <person name="Hondzo H."/>
            <person name="Barney B.M."/>
        </authorList>
    </citation>
    <scope>NUCLEOTIDE SEQUENCE [LARGE SCALE GENOMIC DNA]</scope>
    <source>
        <strain evidence="3">UTEX 1602</strain>
    </source>
</reference>
<dbReference type="AlphaFoldDB" id="A0A2P6TF93"/>
<dbReference type="SUPFAM" id="SSF53807">
    <property type="entry name" value="Helical backbone' metal receptor"/>
    <property type="match status" value="1"/>
</dbReference>
<dbReference type="STRING" id="3076.A0A2P6TF93"/>
<name>A0A2P6TF93_CHLSO</name>
<organism evidence="2 3">
    <name type="scientific">Chlorella sorokiniana</name>
    <name type="common">Freshwater green alga</name>
    <dbReference type="NCBI Taxonomy" id="3076"/>
    <lineage>
        <taxon>Eukaryota</taxon>
        <taxon>Viridiplantae</taxon>
        <taxon>Chlorophyta</taxon>
        <taxon>core chlorophytes</taxon>
        <taxon>Trebouxiophyceae</taxon>
        <taxon>Chlorellales</taxon>
        <taxon>Chlorellaceae</taxon>
        <taxon>Chlorella clade</taxon>
        <taxon>Chlorella</taxon>
    </lineage>
</organism>
<dbReference type="PANTHER" id="PTHR42860:SF1">
    <property type="entry name" value="VITAMIN B12-BINDING PROTEIN"/>
    <property type="match status" value="1"/>
</dbReference>
<dbReference type="InterPro" id="IPR051030">
    <property type="entry name" value="Vitamin_B12-ABC_binding"/>
</dbReference>
<dbReference type="Proteomes" id="UP000239899">
    <property type="component" value="Unassembled WGS sequence"/>
</dbReference>
<dbReference type="InterPro" id="IPR002491">
    <property type="entry name" value="ABC_transptr_periplasmic_BD"/>
</dbReference>
<comment type="caution">
    <text evidence="2">The sequence shown here is derived from an EMBL/GenBank/DDBJ whole genome shotgun (WGS) entry which is preliminary data.</text>
</comment>
<dbReference type="EMBL" id="LHPG02000019">
    <property type="protein sequence ID" value="PRW32642.1"/>
    <property type="molecule type" value="Genomic_DNA"/>
</dbReference>
<dbReference type="PANTHER" id="PTHR42860">
    <property type="entry name" value="VITAMIN B12-BINDING PROTEIN"/>
    <property type="match status" value="1"/>
</dbReference>
<sequence length="330" mass="35334">MRCVSLLPSATEVIKEVAACCASPDDLQLVGRSHECDFPPEVKALPALTASKIKWTDSADVDRQVREELAAQGGSGSGLYTVDRELMARLQPDAIVTQSLCEVCSVNYSHVCNLAAGIDPPPIMVDLNPLCLEDVIADVRRVGTLMKQPAAAEAAAAALEQRVAAAVAAVPQREESERPCVACLEWTAPIFVGGHWTPQLVHMAGGRHPLNPPKNGGGAGSSFTVTPQQLADSEPDWIIVALCGLDEATTVAELESSLAKEPVWKEMRAVKEGRVLIVNGNHMFNRPGPRLVDALEFLTGLLNNKPELIPAGFPWFYYKPSEKAAAAGEQ</sequence>
<evidence type="ECO:0000313" key="2">
    <source>
        <dbReference type="EMBL" id="PRW32642.1"/>
    </source>
</evidence>
<gene>
    <name evidence="2" type="ORF">C2E21_8303</name>
</gene>
<dbReference type="PROSITE" id="PS50983">
    <property type="entry name" value="FE_B12_PBP"/>
    <property type="match status" value="1"/>
</dbReference>